<evidence type="ECO:0000256" key="2">
    <source>
        <dbReference type="ARBA" id="ARBA00005664"/>
    </source>
</evidence>
<evidence type="ECO:0000313" key="8">
    <source>
        <dbReference type="Proteomes" id="UP001552299"/>
    </source>
</evidence>
<protein>
    <submittedName>
        <fullName evidence="7">Uncharacterized protein</fullName>
    </submittedName>
</protein>
<dbReference type="AlphaFoldDB" id="A0ABD0V6D3"/>
<accession>A0ABD0V6D3</accession>
<dbReference type="PANTHER" id="PTHR31306">
    <property type="entry name" value="ALPHA-1,6-MANNOSYLTRANSFERASE MNN11-RELATED"/>
    <property type="match status" value="1"/>
</dbReference>
<keyword evidence="3" id="KW-0328">Glycosyltransferase</keyword>
<dbReference type="Pfam" id="PF05637">
    <property type="entry name" value="Glyco_transf_34"/>
    <property type="match status" value="2"/>
</dbReference>
<organism evidence="7 8">
    <name type="scientific">Dendrobium thyrsiflorum</name>
    <name type="common">Pinecone-like raceme dendrobium</name>
    <name type="synonym">Orchid</name>
    <dbReference type="NCBI Taxonomy" id="117978"/>
    <lineage>
        <taxon>Eukaryota</taxon>
        <taxon>Viridiplantae</taxon>
        <taxon>Streptophyta</taxon>
        <taxon>Embryophyta</taxon>
        <taxon>Tracheophyta</taxon>
        <taxon>Spermatophyta</taxon>
        <taxon>Magnoliopsida</taxon>
        <taxon>Liliopsida</taxon>
        <taxon>Asparagales</taxon>
        <taxon>Orchidaceae</taxon>
        <taxon>Epidendroideae</taxon>
        <taxon>Malaxideae</taxon>
        <taxon>Dendrobiinae</taxon>
        <taxon>Dendrobium</taxon>
    </lineage>
</organism>
<keyword evidence="4" id="KW-0808">Transferase</keyword>
<evidence type="ECO:0000256" key="5">
    <source>
        <dbReference type="ARBA" id="ARBA00022968"/>
    </source>
</evidence>
<evidence type="ECO:0000313" key="7">
    <source>
        <dbReference type="EMBL" id="KAL0920508.1"/>
    </source>
</evidence>
<dbReference type="Proteomes" id="UP001552299">
    <property type="component" value="Unassembled WGS sequence"/>
</dbReference>
<dbReference type="EMBL" id="JANQDX010000008">
    <property type="protein sequence ID" value="KAL0920508.1"/>
    <property type="molecule type" value="Genomic_DNA"/>
</dbReference>
<dbReference type="PANTHER" id="PTHR31306:SF4">
    <property type="entry name" value="ALPHA-1,2-GALACTOSYLTRANSFERASE"/>
    <property type="match status" value="1"/>
</dbReference>
<comment type="similarity">
    <text evidence="2">Belongs to the glycosyltransferase 34 family.</text>
</comment>
<dbReference type="InterPro" id="IPR008630">
    <property type="entry name" value="Glyco_trans_34"/>
</dbReference>
<evidence type="ECO:0000256" key="6">
    <source>
        <dbReference type="ARBA" id="ARBA00023034"/>
    </source>
</evidence>
<dbReference type="Gene3D" id="3.90.550.10">
    <property type="entry name" value="Spore Coat Polysaccharide Biosynthesis Protein SpsA, Chain A"/>
    <property type="match status" value="1"/>
</dbReference>
<evidence type="ECO:0000256" key="1">
    <source>
        <dbReference type="ARBA" id="ARBA00004323"/>
    </source>
</evidence>
<dbReference type="GO" id="GO:0000139">
    <property type="term" value="C:Golgi membrane"/>
    <property type="evidence" value="ECO:0007669"/>
    <property type="project" value="UniProtKB-SubCell"/>
</dbReference>
<evidence type="ECO:0000256" key="3">
    <source>
        <dbReference type="ARBA" id="ARBA00022676"/>
    </source>
</evidence>
<keyword evidence="5" id="KW-0812">Transmembrane</keyword>
<dbReference type="GO" id="GO:0016757">
    <property type="term" value="F:glycosyltransferase activity"/>
    <property type="evidence" value="ECO:0007669"/>
    <property type="project" value="UniProtKB-KW"/>
</dbReference>
<keyword evidence="8" id="KW-1185">Reference proteome</keyword>
<keyword evidence="6" id="KW-0333">Golgi apparatus</keyword>
<comment type="caution">
    <text evidence="7">The sequence shown here is derived from an EMBL/GenBank/DDBJ whole genome shotgun (WGS) entry which is preliminary data.</text>
</comment>
<proteinExistence type="inferred from homology"/>
<comment type="subcellular location">
    <subcellularLocation>
        <location evidence="1">Golgi apparatus membrane</location>
        <topology evidence="1">Single-pass type II membrane protein</topology>
    </subcellularLocation>
</comment>
<gene>
    <name evidence="7" type="ORF">M5K25_009648</name>
</gene>
<dbReference type="InterPro" id="IPR029044">
    <property type="entry name" value="Nucleotide-diphossugar_trans"/>
</dbReference>
<name>A0ABD0V6D3_DENTH</name>
<reference evidence="7 8" key="1">
    <citation type="journal article" date="2024" name="Plant Biotechnol. J.">
        <title>Dendrobium thyrsiflorum genome and its molecular insights into genes involved in important horticultural traits.</title>
        <authorList>
            <person name="Chen B."/>
            <person name="Wang J.Y."/>
            <person name="Zheng P.J."/>
            <person name="Li K.L."/>
            <person name="Liang Y.M."/>
            <person name="Chen X.F."/>
            <person name="Zhang C."/>
            <person name="Zhao X."/>
            <person name="He X."/>
            <person name="Zhang G.Q."/>
            <person name="Liu Z.J."/>
            <person name="Xu Q."/>
        </authorList>
    </citation>
    <scope>NUCLEOTIDE SEQUENCE [LARGE SCALE GENOMIC DNA]</scope>
    <source>
        <strain evidence="7">GZMU011</strain>
    </source>
</reference>
<evidence type="ECO:0000256" key="4">
    <source>
        <dbReference type="ARBA" id="ARBA00022679"/>
    </source>
</evidence>
<dbReference type="SUPFAM" id="SSF53448">
    <property type="entry name" value="Nucleotide-diphospho-sugar transferases"/>
    <property type="match status" value="1"/>
</dbReference>
<sequence>MAHRRVRATPPSLLRRLSVLLLALFSSLLFLAFLHICASVLRRANDLGRRCLANPSVFSGISTSAMTRTLKIAMVSLSQEEISDGVGRPTRRRSFRGVMAAVGGNKRAYAARMGYDFIDAHDLVDPARPPSWSKIVAVRSQLSSHDWVFWNDADTVVTNPDIALENVLVAVIGQADFETSPDLVVTEDVNGINAGVFFVRRSKWSEKFLETWWNLTSFIQFGSTKSGDNDALKYLLKNLSSHELRSHVRISPMQCLFNSYLWYPSWKSVHQLIFSSGAVWRVGLSNLSSIQMILGSITR</sequence>
<keyword evidence="5" id="KW-0735">Signal-anchor</keyword>